<dbReference type="PROSITE" id="PS00297">
    <property type="entry name" value="HSP70_1"/>
    <property type="match status" value="1"/>
</dbReference>
<dbReference type="GO" id="GO:0005524">
    <property type="term" value="F:ATP binding"/>
    <property type="evidence" value="ECO:0007669"/>
    <property type="project" value="UniProtKB-KW"/>
</dbReference>
<organism evidence="4 5">
    <name type="scientific">Sinanodonta woodiana</name>
    <name type="common">Chinese pond mussel</name>
    <name type="synonym">Anodonta woodiana</name>
    <dbReference type="NCBI Taxonomy" id="1069815"/>
    <lineage>
        <taxon>Eukaryota</taxon>
        <taxon>Metazoa</taxon>
        <taxon>Spiralia</taxon>
        <taxon>Lophotrochozoa</taxon>
        <taxon>Mollusca</taxon>
        <taxon>Bivalvia</taxon>
        <taxon>Autobranchia</taxon>
        <taxon>Heteroconchia</taxon>
        <taxon>Palaeoheterodonta</taxon>
        <taxon>Unionida</taxon>
        <taxon>Unionoidea</taxon>
        <taxon>Unionidae</taxon>
        <taxon>Unioninae</taxon>
        <taxon>Sinanodonta</taxon>
    </lineage>
</organism>
<dbReference type="Proteomes" id="UP001634394">
    <property type="component" value="Unassembled WGS sequence"/>
</dbReference>
<gene>
    <name evidence="4" type="ORF">ACJMK2_019860</name>
</gene>
<comment type="similarity">
    <text evidence="1">Belongs to the heat shock protein 70 family.</text>
</comment>
<keyword evidence="5" id="KW-1185">Reference proteome</keyword>
<sequence length="579" mass="64541">MNTYVLAAAIDLGTTYSGWACSFVHEFKTDPRKIFTKSWNTGNHVSLKAPTTVLVRPDGETLEAFGYKAETTYAELADEGKHEDYFYFKRFKLMLHNNTALTRETEITDGKGRKLSAMKVFSLAIRYLKDDLLSTVNGRFDRGFRASDVRWVLTVPAIWNDKAKQFMRESAEQAGIDGNHLTLALEPEAASFFCQLQETTCVGQQGASTTALFKPGDKYMVLDAGGGTVDITVHEVEAGGRLREVHKATGGDWGGTKVDDAFADVLIELVGRKSLKKFKLENVEDSLDFLRDFELKKRDFVVDKDARTSLRLPASLGRSLQETEGISLQDKIAHSKFKDDIQIATDKMKISASVMKSIFKKPVSRIVQHVSELFEMENLRGTNTLLMVGGFSESDVLQKAIREHFSNKKVITPLEAGLVVLKGAVVFGHDPNIMRGRICKNTYGVQTSITFDPNIHPLHSRVTINGVDYFELAFHKHVEIGQTVICGEPQVSRSYLPISEYQRSLSFAIYTSTNRSPLSVRDVSCIKLGEVKVDDLDTSVPLERRSVLVTFTFSGTEIEVKAKERVTGRVVCATVNFLG</sequence>
<keyword evidence="3" id="KW-0067">ATP-binding</keyword>
<evidence type="ECO:0000256" key="1">
    <source>
        <dbReference type="ARBA" id="ARBA00007381"/>
    </source>
</evidence>
<dbReference type="PANTHER" id="PTHR14187">
    <property type="entry name" value="ALPHA KINASE/ELONGATION FACTOR 2 KINASE"/>
    <property type="match status" value="1"/>
</dbReference>
<evidence type="ECO:0000256" key="2">
    <source>
        <dbReference type="ARBA" id="ARBA00022741"/>
    </source>
</evidence>
<dbReference type="InterPro" id="IPR018181">
    <property type="entry name" value="Heat_shock_70_CS"/>
</dbReference>
<evidence type="ECO:0000256" key="3">
    <source>
        <dbReference type="ARBA" id="ARBA00022840"/>
    </source>
</evidence>
<reference evidence="4 5" key="1">
    <citation type="submission" date="2024-11" db="EMBL/GenBank/DDBJ databases">
        <title>Chromosome-level genome assembly of the freshwater bivalve Anodonta woodiana.</title>
        <authorList>
            <person name="Chen X."/>
        </authorList>
    </citation>
    <scope>NUCLEOTIDE SEQUENCE [LARGE SCALE GENOMIC DNA]</scope>
    <source>
        <strain evidence="4">MN2024</strain>
        <tissue evidence="4">Gills</tissue>
    </source>
</reference>
<dbReference type="PANTHER" id="PTHR14187:SF5">
    <property type="entry name" value="HEAT SHOCK 70 KDA PROTEIN 12A"/>
    <property type="match status" value="1"/>
</dbReference>
<comment type="caution">
    <text evidence="4">The sequence shown here is derived from an EMBL/GenBank/DDBJ whole genome shotgun (WGS) entry which is preliminary data.</text>
</comment>
<dbReference type="CDD" id="cd10229">
    <property type="entry name" value="ASKHA_NBD_HSP70_HSPA12"/>
    <property type="match status" value="1"/>
</dbReference>
<dbReference type="Pfam" id="PF00012">
    <property type="entry name" value="HSP70"/>
    <property type="match status" value="1"/>
</dbReference>
<dbReference type="Gene3D" id="3.30.420.40">
    <property type="match status" value="2"/>
</dbReference>
<dbReference type="InterPro" id="IPR013126">
    <property type="entry name" value="Hsp_70_fam"/>
</dbReference>
<protein>
    <recommendedName>
        <fullName evidence="6">Heat shock 70 kDa protein</fullName>
    </recommendedName>
</protein>
<dbReference type="InterPro" id="IPR043129">
    <property type="entry name" value="ATPase_NBD"/>
</dbReference>
<dbReference type="SUPFAM" id="SSF53067">
    <property type="entry name" value="Actin-like ATPase domain"/>
    <property type="match status" value="2"/>
</dbReference>
<proteinExistence type="inferred from homology"/>
<accession>A0ABD3U0K9</accession>
<keyword evidence="2" id="KW-0547">Nucleotide-binding</keyword>
<evidence type="ECO:0008006" key="6">
    <source>
        <dbReference type="Google" id="ProtNLM"/>
    </source>
</evidence>
<dbReference type="EMBL" id="JBJQND010000017">
    <property type="protein sequence ID" value="KAL3841758.1"/>
    <property type="molecule type" value="Genomic_DNA"/>
</dbReference>
<evidence type="ECO:0000313" key="4">
    <source>
        <dbReference type="EMBL" id="KAL3841758.1"/>
    </source>
</evidence>
<evidence type="ECO:0000313" key="5">
    <source>
        <dbReference type="Proteomes" id="UP001634394"/>
    </source>
</evidence>
<name>A0ABD3U0K9_SINWO</name>
<dbReference type="AlphaFoldDB" id="A0ABD3U0K9"/>